<protein>
    <submittedName>
        <fullName evidence="3">F420-dependent oxidoreductase, G6PDH family</fullName>
    </submittedName>
</protein>
<dbReference type="OrthoDB" id="180193at2"/>
<keyword evidence="4" id="KW-1185">Reference proteome</keyword>
<reference evidence="4" key="1">
    <citation type="submission" date="2016-10" db="EMBL/GenBank/DDBJ databases">
        <authorList>
            <person name="Varghese N."/>
            <person name="Submissions S."/>
        </authorList>
    </citation>
    <scope>NUCLEOTIDE SEQUENCE [LARGE SCALE GENOMIC DNA]</scope>
    <source>
        <strain evidence="4">DSM 22127</strain>
    </source>
</reference>
<dbReference type="GO" id="GO:0016705">
    <property type="term" value="F:oxidoreductase activity, acting on paired donors, with incorporation or reduction of molecular oxygen"/>
    <property type="evidence" value="ECO:0007669"/>
    <property type="project" value="InterPro"/>
</dbReference>
<dbReference type="NCBIfam" id="TIGR03557">
    <property type="entry name" value="F420_G6P_family"/>
    <property type="match status" value="1"/>
</dbReference>
<evidence type="ECO:0000313" key="4">
    <source>
        <dbReference type="Proteomes" id="UP000198859"/>
    </source>
</evidence>
<dbReference type="InterPro" id="IPR019945">
    <property type="entry name" value="F420_G6P_DH-rel"/>
</dbReference>
<keyword evidence="1" id="KW-0560">Oxidoreductase</keyword>
<dbReference type="InterPro" id="IPR011251">
    <property type="entry name" value="Luciferase-like_dom"/>
</dbReference>
<sequence length="333" mass="35522">MTSFGYTLMTEQAGPRQLVDHAVRAEDAGFDFEVMSDHYSPWLSAQGHAPYAWSVLGAVAHATSRVGLMTYVTCPTVRYHPAVVAQKAATVQLLAEGRFTLGLGSGESLNEHVVGTGWPAVQDRQAMLQEAIEIIRELHTGELVDYRGEYFQVDSARIWDLPDGGVDIGVAAGGPRAVERFAPLADHLVATEPDGDLVAAWNAAEGAPTIGRAKNGGAARAVGQIPVCWDPSESAAVERAHDQFRWFAGGWAVNADLPTTAGFAGATQFVRPEDVAGSIPCGPDLDAIVEAVRPFWENGFTDVALVQIGGDTQEAFLTEVAQPLLEKLRKASS</sequence>
<gene>
    <name evidence="3" type="ORF">SAMN04488570_2784</name>
</gene>
<dbReference type="CDD" id="cd01097">
    <property type="entry name" value="Tetrahydromethanopterin_reductase"/>
    <property type="match status" value="1"/>
</dbReference>
<dbReference type="Pfam" id="PF00296">
    <property type="entry name" value="Bac_luciferase"/>
    <property type="match status" value="1"/>
</dbReference>
<feature type="domain" description="Luciferase-like" evidence="2">
    <location>
        <begin position="8"/>
        <end position="300"/>
    </location>
</feature>
<dbReference type="InterPro" id="IPR050564">
    <property type="entry name" value="F420-G6PD/mer"/>
</dbReference>
<dbReference type="Gene3D" id="3.20.20.30">
    <property type="entry name" value="Luciferase-like domain"/>
    <property type="match status" value="1"/>
</dbReference>
<dbReference type="Proteomes" id="UP000198859">
    <property type="component" value="Chromosome I"/>
</dbReference>
<name>A0A1H1VC46_9ACTN</name>
<accession>A0A1H1VC46</accession>
<evidence type="ECO:0000256" key="1">
    <source>
        <dbReference type="ARBA" id="ARBA00023002"/>
    </source>
</evidence>
<dbReference type="AlphaFoldDB" id="A0A1H1VC46"/>
<dbReference type="PANTHER" id="PTHR43244:SF1">
    <property type="entry name" value="5,10-METHYLENETETRAHYDROMETHANOPTERIN REDUCTASE"/>
    <property type="match status" value="1"/>
</dbReference>
<evidence type="ECO:0000259" key="2">
    <source>
        <dbReference type="Pfam" id="PF00296"/>
    </source>
</evidence>
<dbReference type="RefSeq" id="WP_091730747.1">
    <property type="nucleotide sequence ID" value="NZ_LT629757.1"/>
</dbReference>
<dbReference type="EMBL" id="LT629757">
    <property type="protein sequence ID" value="SDS82253.1"/>
    <property type="molecule type" value="Genomic_DNA"/>
</dbReference>
<organism evidence="3 4">
    <name type="scientific">Nocardioides scoriae</name>
    <dbReference type="NCBI Taxonomy" id="642780"/>
    <lineage>
        <taxon>Bacteria</taxon>
        <taxon>Bacillati</taxon>
        <taxon>Actinomycetota</taxon>
        <taxon>Actinomycetes</taxon>
        <taxon>Propionibacteriales</taxon>
        <taxon>Nocardioidaceae</taxon>
        <taxon>Nocardioides</taxon>
    </lineage>
</organism>
<dbReference type="STRING" id="642780.SAMN04488570_2784"/>
<evidence type="ECO:0000313" key="3">
    <source>
        <dbReference type="EMBL" id="SDS82253.1"/>
    </source>
</evidence>
<proteinExistence type="predicted"/>
<dbReference type="InterPro" id="IPR036661">
    <property type="entry name" value="Luciferase-like_sf"/>
</dbReference>
<dbReference type="PANTHER" id="PTHR43244">
    <property type="match status" value="1"/>
</dbReference>
<dbReference type="SUPFAM" id="SSF51679">
    <property type="entry name" value="Bacterial luciferase-like"/>
    <property type="match status" value="1"/>
</dbReference>